<accession>A0ABZ1G8T1</accession>
<evidence type="ECO:0000313" key="1">
    <source>
        <dbReference type="EMBL" id="WSC15703.1"/>
    </source>
</evidence>
<proteinExistence type="predicted"/>
<dbReference type="Proteomes" id="UP001330827">
    <property type="component" value="Chromosome"/>
</dbReference>
<dbReference type="RefSeq" id="WP_326594597.1">
    <property type="nucleotide sequence ID" value="NZ_CP109114.1"/>
</dbReference>
<dbReference type="SUPFAM" id="SSF50156">
    <property type="entry name" value="PDZ domain-like"/>
    <property type="match status" value="1"/>
</dbReference>
<dbReference type="InterPro" id="IPR038468">
    <property type="entry name" value="MmpS_C"/>
</dbReference>
<dbReference type="InterPro" id="IPR036034">
    <property type="entry name" value="PDZ_sf"/>
</dbReference>
<keyword evidence="2" id="KW-1185">Reference proteome</keyword>
<gene>
    <name evidence="1" type="ORF">OIE64_24645</name>
</gene>
<dbReference type="EMBL" id="CP109114">
    <property type="protein sequence ID" value="WSC15703.1"/>
    <property type="molecule type" value="Genomic_DNA"/>
</dbReference>
<evidence type="ECO:0000313" key="2">
    <source>
        <dbReference type="Proteomes" id="UP001330827"/>
    </source>
</evidence>
<name>A0ABZ1G8T1_9ACTN</name>
<protein>
    <submittedName>
        <fullName evidence="1">Uncharacterized protein</fullName>
    </submittedName>
</protein>
<dbReference type="Gene3D" id="2.60.40.2880">
    <property type="entry name" value="MmpS1-5, C-terminal soluble domain"/>
    <property type="match status" value="1"/>
</dbReference>
<reference evidence="1 2" key="1">
    <citation type="submission" date="2022-10" db="EMBL/GenBank/DDBJ databases">
        <title>The complete genomes of actinobacterial strains from the NBC collection.</title>
        <authorList>
            <person name="Joergensen T.S."/>
            <person name="Alvarez Arevalo M."/>
            <person name="Sterndorff E.B."/>
            <person name="Faurdal D."/>
            <person name="Vuksanovic O."/>
            <person name="Mourched A.-S."/>
            <person name="Charusanti P."/>
            <person name="Shaw S."/>
            <person name="Blin K."/>
            <person name="Weber T."/>
        </authorList>
    </citation>
    <scope>NUCLEOTIDE SEQUENCE [LARGE SCALE GENOMIC DNA]</scope>
    <source>
        <strain evidence="1 2">NBC 01769</strain>
    </source>
</reference>
<organism evidence="1 2">
    <name type="scientific">Streptomyces brevispora</name>
    <dbReference type="NCBI Taxonomy" id="887462"/>
    <lineage>
        <taxon>Bacteria</taxon>
        <taxon>Bacillati</taxon>
        <taxon>Actinomycetota</taxon>
        <taxon>Actinomycetes</taxon>
        <taxon>Kitasatosporales</taxon>
        <taxon>Streptomycetaceae</taxon>
        <taxon>Streptomyces</taxon>
    </lineage>
</organism>
<sequence>MTLEAGGKGRTNIMYNAASQGFEEQKLPWTLTETVELTAAEQRVGYLVSVVPGTVTANDGTLQMGPCVIKVDGKKVADNAEGKTEKGCTYKIKG</sequence>